<evidence type="ECO:0000256" key="5">
    <source>
        <dbReference type="ARBA" id="ARBA00023136"/>
    </source>
</evidence>
<gene>
    <name evidence="7" type="ORF">SAMN05421512_104307</name>
</gene>
<keyword evidence="3 6" id="KW-0812">Transmembrane</keyword>
<keyword evidence="2" id="KW-1003">Cell membrane</keyword>
<dbReference type="AlphaFoldDB" id="A0A285S8W4"/>
<dbReference type="GO" id="GO:0005886">
    <property type="term" value="C:plasma membrane"/>
    <property type="evidence" value="ECO:0007669"/>
    <property type="project" value="UniProtKB-SubCell"/>
</dbReference>
<evidence type="ECO:0000256" key="4">
    <source>
        <dbReference type="ARBA" id="ARBA00022989"/>
    </source>
</evidence>
<feature type="transmembrane region" description="Helical" evidence="6">
    <location>
        <begin position="184"/>
        <end position="204"/>
    </location>
</feature>
<proteinExistence type="predicted"/>
<keyword evidence="8" id="KW-1185">Reference proteome</keyword>
<dbReference type="RefSeq" id="WP_097174669.1">
    <property type="nucleotide sequence ID" value="NZ_OBML01000004.1"/>
</dbReference>
<feature type="transmembrane region" description="Helical" evidence="6">
    <location>
        <begin position="80"/>
        <end position="97"/>
    </location>
</feature>
<dbReference type="Pfam" id="PF01810">
    <property type="entry name" value="LysE"/>
    <property type="match status" value="1"/>
</dbReference>
<evidence type="ECO:0000256" key="6">
    <source>
        <dbReference type="SAM" id="Phobius"/>
    </source>
</evidence>
<evidence type="ECO:0000256" key="2">
    <source>
        <dbReference type="ARBA" id="ARBA00022475"/>
    </source>
</evidence>
<reference evidence="7 8" key="1">
    <citation type="submission" date="2017-08" db="EMBL/GenBank/DDBJ databases">
        <authorList>
            <person name="de Groot N.N."/>
        </authorList>
    </citation>
    <scope>NUCLEOTIDE SEQUENCE [LARGE SCALE GENOMIC DNA]</scope>
    <source>
        <strain evidence="7 8">USBA 352</strain>
    </source>
</reference>
<evidence type="ECO:0000256" key="3">
    <source>
        <dbReference type="ARBA" id="ARBA00022692"/>
    </source>
</evidence>
<dbReference type="PANTHER" id="PTHR30086">
    <property type="entry name" value="ARGININE EXPORTER PROTEIN ARGO"/>
    <property type="match status" value="1"/>
</dbReference>
<dbReference type="Proteomes" id="UP000219331">
    <property type="component" value="Unassembled WGS sequence"/>
</dbReference>
<keyword evidence="5 6" id="KW-0472">Membrane</keyword>
<evidence type="ECO:0000256" key="1">
    <source>
        <dbReference type="ARBA" id="ARBA00004651"/>
    </source>
</evidence>
<name>A0A285S8W4_9HYPH</name>
<protein>
    <submittedName>
        <fullName evidence="7">Threonine/homoserine/homoserine lactone efflux protein</fullName>
    </submittedName>
</protein>
<dbReference type="STRING" id="538381.GCA_001696535_00088"/>
<evidence type="ECO:0000313" key="8">
    <source>
        <dbReference type="Proteomes" id="UP000219331"/>
    </source>
</evidence>
<dbReference type="EMBL" id="OBML01000004">
    <property type="protein sequence ID" value="SOC04032.1"/>
    <property type="molecule type" value="Genomic_DNA"/>
</dbReference>
<dbReference type="OrthoDB" id="9812084at2"/>
<dbReference type="GO" id="GO:0015171">
    <property type="term" value="F:amino acid transmembrane transporter activity"/>
    <property type="evidence" value="ECO:0007669"/>
    <property type="project" value="TreeGrafter"/>
</dbReference>
<feature type="transmembrane region" description="Helical" evidence="6">
    <location>
        <begin position="53"/>
        <end position="71"/>
    </location>
</feature>
<keyword evidence="4 6" id="KW-1133">Transmembrane helix</keyword>
<dbReference type="PANTHER" id="PTHR30086:SF20">
    <property type="entry name" value="ARGININE EXPORTER PROTEIN ARGO-RELATED"/>
    <property type="match status" value="1"/>
</dbReference>
<comment type="subcellular location">
    <subcellularLocation>
        <location evidence="1">Cell membrane</location>
        <topology evidence="1">Multi-pass membrane protein</topology>
    </subcellularLocation>
</comment>
<accession>A0A285S8W4</accession>
<sequence length="206" mass="22071">MPSDLLMPIAQFGLLALFVSAMVGSPGPANMALMANGISFGARPAVPFMLGQMSGFQAIYWLNVAGLFALLKSAPEVFEVLRLLCLGYILYLAWVIVRSPVRGGVKADRIPGYGRGFWVHPLNPKAYAMQIAGISQFVSAERYFADALVLSLTFFCLGGFLNGLWLLAGSWLRSNAGGTRLLNALRIALAGLMVGSTILSLQMIPA</sequence>
<evidence type="ECO:0000313" key="7">
    <source>
        <dbReference type="EMBL" id="SOC04032.1"/>
    </source>
</evidence>
<dbReference type="InterPro" id="IPR001123">
    <property type="entry name" value="LeuE-type"/>
</dbReference>
<feature type="transmembrane region" description="Helical" evidence="6">
    <location>
        <begin position="147"/>
        <end position="172"/>
    </location>
</feature>
<organism evidence="7 8">
    <name type="scientific">Stappia indica</name>
    <dbReference type="NCBI Taxonomy" id="538381"/>
    <lineage>
        <taxon>Bacteria</taxon>
        <taxon>Pseudomonadati</taxon>
        <taxon>Pseudomonadota</taxon>
        <taxon>Alphaproteobacteria</taxon>
        <taxon>Hyphomicrobiales</taxon>
        <taxon>Stappiaceae</taxon>
        <taxon>Stappia</taxon>
    </lineage>
</organism>